<dbReference type="EMBL" id="JACMSC010000014">
    <property type="protein sequence ID" value="KAG6488670.1"/>
    <property type="molecule type" value="Genomic_DNA"/>
</dbReference>
<evidence type="ECO:0000256" key="2">
    <source>
        <dbReference type="ARBA" id="ARBA00010864"/>
    </source>
</evidence>
<comment type="similarity">
    <text evidence="2">Belongs to the TrkH potassium transport family. HKT (TC 2.A.38.3) subfamily.</text>
</comment>
<keyword evidence="6" id="KW-0406">Ion transport</keyword>
<name>A0A8J5KG33_ZINOF</name>
<dbReference type="PANTHER" id="PTHR31064:SF25">
    <property type="entry name" value="CATION TRANSPORTER HKT2_1"/>
    <property type="match status" value="1"/>
</dbReference>
<dbReference type="InterPro" id="IPR051143">
    <property type="entry name" value="TrkH_K-transport"/>
</dbReference>
<keyword evidence="10" id="KW-1185">Reference proteome</keyword>
<feature type="transmembrane region" description="Helical" evidence="8">
    <location>
        <begin position="46"/>
        <end position="66"/>
    </location>
</feature>
<feature type="transmembrane region" description="Helical" evidence="8">
    <location>
        <begin position="316"/>
        <end position="335"/>
    </location>
</feature>
<sequence>MATFSTETHADGLIISRTYSFARLGRYLNALLLFLYRLSAFHITPFLLHLCYFLSLTFLGSLLLALLKPSDPAFSPRYLDMLFMSASAITVSCLGVVEMERFSSAQVVVLMLLMFLGGDVFVSLLALLLRKAKQKANSSRSVEIEAGRIPNDDDDAVVDRSEAGMNINPSVADVESTTTYTCLLIYVISGYIATFHVLGTASLLAYFAGVSRARGVLKTKGINLFLFCLCTTVSSFANGGFVPTSENMVVFNRDPVVLLLMTILALVGNTLFPLFLRSAIWASSKLTRRAEFGSMLKSSGNEARLRPLLPKSQTSMQSLTAVGLLMAVVVLFCAMDWNGAVFDGLNSFQKLSSAWFIVVNSRHAGENSVDCSLISPAVLVFLTVMMYLPSSASFTSPREDDSNPEGKNSWLQSLIFPQLSWIFISVVAVCITERRKMSGDSLNFSTLNIVFEVTSGYGNVGLSTGYSCSRLQKLNPGASCEDKPYSLSGWFSDEGKLILILVMLYGRLKKFSAGCGKSWKLY</sequence>
<dbReference type="GO" id="GO:0008324">
    <property type="term" value="F:monoatomic cation transmembrane transporter activity"/>
    <property type="evidence" value="ECO:0007669"/>
    <property type="project" value="InterPro"/>
</dbReference>
<dbReference type="GO" id="GO:0005886">
    <property type="term" value="C:plasma membrane"/>
    <property type="evidence" value="ECO:0007669"/>
    <property type="project" value="TreeGrafter"/>
</dbReference>
<dbReference type="InterPro" id="IPR003445">
    <property type="entry name" value="Cat_transpt"/>
</dbReference>
<dbReference type="Pfam" id="PF02386">
    <property type="entry name" value="TrkH"/>
    <property type="match status" value="2"/>
</dbReference>
<feature type="transmembrane region" description="Helical" evidence="8">
    <location>
        <begin position="221"/>
        <end position="244"/>
    </location>
</feature>
<organism evidence="9 10">
    <name type="scientific">Zingiber officinale</name>
    <name type="common">Ginger</name>
    <name type="synonym">Amomum zingiber</name>
    <dbReference type="NCBI Taxonomy" id="94328"/>
    <lineage>
        <taxon>Eukaryota</taxon>
        <taxon>Viridiplantae</taxon>
        <taxon>Streptophyta</taxon>
        <taxon>Embryophyta</taxon>
        <taxon>Tracheophyta</taxon>
        <taxon>Spermatophyta</taxon>
        <taxon>Magnoliopsida</taxon>
        <taxon>Liliopsida</taxon>
        <taxon>Zingiberales</taxon>
        <taxon>Zingiberaceae</taxon>
        <taxon>Zingiber</taxon>
    </lineage>
</organism>
<keyword evidence="4 8" id="KW-0812">Transmembrane</keyword>
<evidence type="ECO:0000313" key="9">
    <source>
        <dbReference type="EMBL" id="KAG6488670.1"/>
    </source>
</evidence>
<dbReference type="PANTHER" id="PTHR31064">
    <property type="entry name" value="POTASSIUM TRANSPORT PROTEIN DDB_G0292412-RELATED"/>
    <property type="match status" value="1"/>
</dbReference>
<dbReference type="GO" id="GO:0030001">
    <property type="term" value="P:metal ion transport"/>
    <property type="evidence" value="ECO:0007669"/>
    <property type="project" value="UniProtKB-ARBA"/>
</dbReference>
<evidence type="ECO:0000313" key="10">
    <source>
        <dbReference type="Proteomes" id="UP000734854"/>
    </source>
</evidence>
<feature type="transmembrane region" description="Helical" evidence="8">
    <location>
        <begin position="371"/>
        <end position="390"/>
    </location>
</feature>
<evidence type="ECO:0000256" key="6">
    <source>
        <dbReference type="ARBA" id="ARBA00023065"/>
    </source>
</evidence>
<keyword evidence="5 8" id="KW-1133">Transmembrane helix</keyword>
<gene>
    <name evidence="9" type="ORF">ZIOFF_049919</name>
</gene>
<keyword evidence="3" id="KW-0813">Transport</keyword>
<evidence type="ECO:0000256" key="4">
    <source>
        <dbReference type="ARBA" id="ARBA00022692"/>
    </source>
</evidence>
<evidence type="ECO:0000256" key="3">
    <source>
        <dbReference type="ARBA" id="ARBA00022448"/>
    </source>
</evidence>
<dbReference type="AlphaFoldDB" id="A0A8J5KG33"/>
<feature type="transmembrane region" description="Helical" evidence="8">
    <location>
        <begin position="256"/>
        <end position="276"/>
    </location>
</feature>
<proteinExistence type="inferred from homology"/>
<reference evidence="9 10" key="1">
    <citation type="submission" date="2020-08" db="EMBL/GenBank/DDBJ databases">
        <title>Plant Genome Project.</title>
        <authorList>
            <person name="Zhang R.-G."/>
        </authorList>
    </citation>
    <scope>NUCLEOTIDE SEQUENCE [LARGE SCALE GENOMIC DNA]</scope>
    <source>
        <tissue evidence="9">Rhizome</tissue>
    </source>
</reference>
<evidence type="ECO:0000256" key="5">
    <source>
        <dbReference type="ARBA" id="ARBA00022989"/>
    </source>
</evidence>
<evidence type="ECO:0000256" key="7">
    <source>
        <dbReference type="ARBA" id="ARBA00023136"/>
    </source>
</evidence>
<feature type="transmembrane region" description="Helical" evidence="8">
    <location>
        <begin position="183"/>
        <end position="209"/>
    </location>
</feature>
<evidence type="ECO:0000256" key="1">
    <source>
        <dbReference type="ARBA" id="ARBA00004141"/>
    </source>
</evidence>
<dbReference type="OrthoDB" id="9999863at2759"/>
<feature type="transmembrane region" description="Helical" evidence="8">
    <location>
        <begin position="109"/>
        <end position="129"/>
    </location>
</feature>
<protein>
    <submittedName>
        <fullName evidence="9">Uncharacterized protein</fullName>
    </submittedName>
</protein>
<dbReference type="GO" id="GO:0098662">
    <property type="term" value="P:inorganic cation transmembrane transport"/>
    <property type="evidence" value="ECO:0007669"/>
    <property type="project" value="UniProtKB-ARBA"/>
</dbReference>
<comment type="caution">
    <text evidence="9">The sequence shown here is derived from an EMBL/GenBank/DDBJ whole genome shotgun (WGS) entry which is preliminary data.</text>
</comment>
<accession>A0A8J5KG33</accession>
<keyword evidence="7 8" id="KW-0472">Membrane</keyword>
<feature type="transmembrane region" description="Helical" evidence="8">
    <location>
        <begin position="410"/>
        <end position="431"/>
    </location>
</feature>
<dbReference type="Proteomes" id="UP000734854">
    <property type="component" value="Unassembled WGS sequence"/>
</dbReference>
<evidence type="ECO:0000256" key="8">
    <source>
        <dbReference type="SAM" id="Phobius"/>
    </source>
</evidence>
<comment type="subcellular location">
    <subcellularLocation>
        <location evidence="1">Membrane</location>
        <topology evidence="1">Multi-pass membrane protein</topology>
    </subcellularLocation>
</comment>